<dbReference type="eggNOG" id="ENOG502ZK6K">
    <property type="taxonomic scope" value="Bacteria"/>
</dbReference>
<protein>
    <recommendedName>
        <fullName evidence="1">DUF4145 domain-containing protein</fullName>
    </recommendedName>
</protein>
<sequence>MAELVNDCPRCGARQITFDITSVIVIAIEYEWQYWYEAFCICRHCNRSSIFVLSESVDGDYKKVHQIGLINLPGAVNRYVDVKGYINLKDNATYKPPLFVPADIEKIFKEGATCLSVGCYNAAGTMFRLCIDLVTRGMLPCEEAEGLNGRVVRSLGYRLPWLFDNGYLPEGLRDLSTCLREDGNDGAHAGNLTHEDAEDLLEFTTILLERIYTEPEKLRLAQERRNARRNYQA</sequence>
<name>B8FCV1_DESAL</name>
<reference evidence="2 3" key="1">
    <citation type="journal article" date="2012" name="Environ. Microbiol.">
        <title>The genome sequence of Desulfatibacillum alkenivorans AK-01: a blueprint for anaerobic alkane oxidation.</title>
        <authorList>
            <person name="Callaghan A.V."/>
            <person name="Morris B.E."/>
            <person name="Pereira I.A."/>
            <person name="McInerney M.J."/>
            <person name="Austin R.N."/>
            <person name="Groves J.T."/>
            <person name="Kukor J.J."/>
            <person name="Suflita J.M."/>
            <person name="Young L.Y."/>
            <person name="Zylstra G.J."/>
            <person name="Wawrik B."/>
        </authorList>
    </citation>
    <scope>NUCLEOTIDE SEQUENCE [LARGE SCALE GENOMIC DNA]</scope>
    <source>
        <strain evidence="2 3">AK-01</strain>
    </source>
</reference>
<gene>
    <name evidence="2" type="ordered locus">Dalk_4704</name>
</gene>
<feature type="domain" description="DUF4145" evidence="1">
    <location>
        <begin position="113"/>
        <end position="204"/>
    </location>
</feature>
<evidence type="ECO:0000259" key="1">
    <source>
        <dbReference type="Pfam" id="PF13643"/>
    </source>
</evidence>
<dbReference type="HOGENOM" id="CLU_1154441_0_0_7"/>
<dbReference type="Proteomes" id="UP000000739">
    <property type="component" value="Chromosome"/>
</dbReference>
<dbReference type="AlphaFoldDB" id="B8FCV1"/>
<dbReference type="RefSeq" id="WP_015949421.1">
    <property type="nucleotide sequence ID" value="NC_011768.1"/>
</dbReference>
<evidence type="ECO:0000313" key="2">
    <source>
        <dbReference type="EMBL" id="ACL06382.1"/>
    </source>
</evidence>
<evidence type="ECO:0000313" key="3">
    <source>
        <dbReference type="Proteomes" id="UP000000739"/>
    </source>
</evidence>
<keyword evidence="3" id="KW-1185">Reference proteome</keyword>
<proteinExistence type="predicted"/>
<organism evidence="2 3">
    <name type="scientific">Desulfatibacillum aliphaticivorans</name>
    <dbReference type="NCBI Taxonomy" id="218208"/>
    <lineage>
        <taxon>Bacteria</taxon>
        <taxon>Pseudomonadati</taxon>
        <taxon>Thermodesulfobacteriota</taxon>
        <taxon>Desulfobacteria</taxon>
        <taxon>Desulfobacterales</taxon>
        <taxon>Desulfatibacillaceae</taxon>
        <taxon>Desulfatibacillum</taxon>
    </lineage>
</organism>
<accession>B8FCV1</accession>
<dbReference type="EMBL" id="CP001322">
    <property type="protein sequence ID" value="ACL06382.1"/>
    <property type="molecule type" value="Genomic_DNA"/>
</dbReference>
<dbReference type="Pfam" id="PF13643">
    <property type="entry name" value="DUF4145"/>
    <property type="match status" value="1"/>
</dbReference>
<dbReference type="InterPro" id="IPR025285">
    <property type="entry name" value="DUF4145"/>
</dbReference>
<dbReference type="KEGG" id="dal:Dalk_4704"/>